<dbReference type="SUPFAM" id="SSF52540">
    <property type="entry name" value="P-loop containing nucleoside triphosphate hydrolases"/>
    <property type="match status" value="1"/>
</dbReference>
<keyword evidence="2" id="KW-1185">Reference proteome</keyword>
<reference evidence="1" key="1">
    <citation type="submission" date="2021-06" db="EMBL/GenBank/DDBJ databases">
        <authorList>
            <person name="Kallberg Y."/>
            <person name="Tangrot J."/>
            <person name="Rosling A."/>
        </authorList>
    </citation>
    <scope>NUCLEOTIDE SEQUENCE</scope>
    <source>
        <strain evidence="1">MT106</strain>
    </source>
</reference>
<dbReference type="SUPFAM" id="SSF50118">
    <property type="entry name" value="Cell growth inhibitor/plasmid maintenance toxic component"/>
    <property type="match status" value="1"/>
</dbReference>
<evidence type="ECO:0000313" key="1">
    <source>
        <dbReference type="EMBL" id="CAG8449941.1"/>
    </source>
</evidence>
<proteinExistence type="predicted"/>
<dbReference type="AlphaFoldDB" id="A0A9N8YVT6"/>
<dbReference type="InterPro" id="IPR011067">
    <property type="entry name" value="Plasmid_toxin/cell-grow_inhib"/>
</dbReference>
<sequence>MSKLFPHGFPRKGEIYQINFSPSKGKEIKEVHPGLVVSNNIQNEHGHYVIVAPITSTLKRERLFEKVIIPSKENGQLILDNTPEFLDYCTKSNGLVFFGSIGSGKTAILAMLAHELPGENKYATFPCNLPQYCARCPGKTKIFDAFYCAQSSSRNQIVCQCSEVGTERSTTIEDYSQRERNVSDSNASVKVAVTTNSKIFRVKGNPEEEDYGEHSGNYHEVIPNLSIQKRKVELPKRVYNVDNSQEKSEEVRKMGQYYGNATVTLIAVHKSIGIYGDYSSVRNFDQLRDQEKEDLRGALKDALKVAKKNESKRSSCYKHYDDIGLMEAK</sequence>
<protein>
    <submittedName>
        <fullName evidence="1">9092_t:CDS:1</fullName>
    </submittedName>
</protein>
<dbReference type="InterPro" id="IPR027417">
    <property type="entry name" value="P-loop_NTPase"/>
</dbReference>
<name>A0A9N8YVT6_9GLOM</name>
<dbReference type="OrthoDB" id="2403278at2759"/>
<evidence type="ECO:0000313" key="2">
    <source>
        <dbReference type="Proteomes" id="UP000789831"/>
    </source>
</evidence>
<accession>A0A9N8YVT6</accession>
<dbReference type="PANTHER" id="PTHR33988">
    <property type="entry name" value="ENDORIBONUCLEASE MAZF-RELATED"/>
    <property type="match status" value="1"/>
</dbReference>
<dbReference type="GO" id="GO:0006402">
    <property type="term" value="P:mRNA catabolic process"/>
    <property type="evidence" value="ECO:0007669"/>
    <property type="project" value="TreeGrafter"/>
</dbReference>
<dbReference type="EMBL" id="CAJVPL010000119">
    <property type="protein sequence ID" value="CAG8449941.1"/>
    <property type="molecule type" value="Genomic_DNA"/>
</dbReference>
<feature type="non-terminal residue" evidence="1">
    <location>
        <position position="329"/>
    </location>
</feature>
<organism evidence="1 2">
    <name type="scientific">Ambispora gerdemannii</name>
    <dbReference type="NCBI Taxonomy" id="144530"/>
    <lineage>
        <taxon>Eukaryota</taxon>
        <taxon>Fungi</taxon>
        <taxon>Fungi incertae sedis</taxon>
        <taxon>Mucoromycota</taxon>
        <taxon>Glomeromycotina</taxon>
        <taxon>Glomeromycetes</taxon>
        <taxon>Archaeosporales</taxon>
        <taxon>Ambisporaceae</taxon>
        <taxon>Ambispora</taxon>
    </lineage>
</organism>
<gene>
    <name evidence="1" type="ORF">AGERDE_LOCUS1669</name>
</gene>
<dbReference type="GO" id="GO:0016075">
    <property type="term" value="P:rRNA catabolic process"/>
    <property type="evidence" value="ECO:0007669"/>
    <property type="project" value="TreeGrafter"/>
</dbReference>
<dbReference type="GO" id="GO:0003677">
    <property type="term" value="F:DNA binding"/>
    <property type="evidence" value="ECO:0007669"/>
    <property type="project" value="InterPro"/>
</dbReference>
<dbReference type="Gene3D" id="2.30.30.110">
    <property type="match status" value="1"/>
</dbReference>
<comment type="caution">
    <text evidence="1">The sequence shown here is derived from an EMBL/GenBank/DDBJ whole genome shotgun (WGS) entry which is preliminary data.</text>
</comment>
<dbReference type="InterPro" id="IPR003477">
    <property type="entry name" value="PemK-like"/>
</dbReference>
<dbReference type="GO" id="GO:0004521">
    <property type="term" value="F:RNA endonuclease activity"/>
    <property type="evidence" value="ECO:0007669"/>
    <property type="project" value="TreeGrafter"/>
</dbReference>
<dbReference type="Proteomes" id="UP000789831">
    <property type="component" value="Unassembled WGS sequence"/>
</dbReference>
<dbReference type="Pfam" id="PF02452">
    <property type="entry name" value="PemK_toxin"/>
    <property type="match status" value="1"/>
</dbReference>